<evidence type="ECO:0008006" key="3">
    <source>
        <dbReference type="Google" id="ProtNLM"/>
    </source>
</evidence>
<name>A0A2T7FU41_9RHOB</name>
<proteinExistence type="predicted"/>
<dbReference type="RefSeq" id="WP_108641871.1">
    <property type="nucleotide sequence ID" value="NZ_QCYG01000009.1"/>
</dbReference>
<sequence>MVIALTPIREGNLWSGSTWTVEDENALAGLLARVAIGQARVAERILHEDGLVDINYPMGGYESARNLLKLGPSGDPAHRDGWMFQVISWIAAHRAGRPGMIRSPHMRHADKGLDGLLVEFDDTEIARVVISEEKATGNARTMVRDRVWPEFQDFETGRRDAELVDGVSTLLAGAGHPNPDAVVAAILWTEKRAYRVAVTIDDTHASEKGLKALYKGYETAVSGAIDRRRAEAFQVQNLRPWFENIAVRATAIIDAEEAAINV</sequence>
<dbReference type="OrthoDB" id="5117958at2"/>
<dbReference type="AlphaFoldDB" id="A0A2T7FU41"/>
<accession>A0A2T7FU41</accession>
<dbReference type="EMBL" id="QCYG01000009">
    <property type="protein sequence ID" value="PVA05679.1"/>
    <property type="molecule type" value="Genomic_DNA"/>
</dbReference>
<reference evidence="1 2" key="1">
    <citation type="submission" date="2018-04" db="EMBL/GenBank/DDBJ databases">
        <title>Pelagivirga bohaiensis gen. nov., sp. nov., a bacterium isolated from the Bohai Sea.</title>
        <authorList>
            <person name="Ji X."/>
        </authorList>
    </citation>
    <scope>NUCLEOTIDE SEQUENCE [LARGE SCALE GENOMIC DNA]</scope>
    <source>
        <strain evidence="1 2">BH-SD16</strain>
    </source>
</reference>
<comment type="caution">
    <text evidence="1">The sequence shown here is derived from an EMBL/GenBank/DDBJ whole genome shotgun (WGS) entry which is preliminary data.</text>
</comment>
<keyword evidence="2" id="KW-1185">Reference proteome</keyword>
<gene>
    <name evidence="1" type="ORF">DC363_14495</name>
</gene>
<evidence type="ECO:0000313" key="1">
    <source>
        <dbReference type="EMBL" id="PVA05679.1"/>
    </source>
</evidence>
<evidence type="ECO:0000313" key="2">
    <source>
        <dbReference type="Proteomes" id="UP000244817"/>
    </source>
</evidence>
<protein>
    <recommendedName>
        <fullName evidence="3">DUF1837 domain-containing protein</fullName>
    </recommendedName>
</protein>
<dbReference type="Proteomes" id="UP000244817">
    <property type="component" value="Unassembled WGS sequence"/>
</dbReference>
<organism evidence="1 2">
    <name type="scientific">Thalassorhabdomicrobium marinisediminis</name>
    <dbReference type="NCBI Taxonomy" id="2170577"/>
    <lineage>
        <taxon>Bacteria</taxon>
        <taxon>Pseudomonadati</taxon>
        <taxon>Pseudomonadota</taxon>
        <taxon>Alphaproteobacteria</taxon>
        <taxon>Rhodobacterales</taxon>
        <taxon>Paracoccaceae</taxon>
        <taxon>Thalassorhabdomicrobium</taxon>
    </lineage>
</organism>